<comment type="caution">
    <text evidence="2">The sequence shown here is derived from an EMBL/GenBank/DDBJ whole genome shotgun (WGS) entry which is preliminary data.</text>
</comment>
<keyword evidence="1" id="KW-0472">Membrane</keyword>
<gene>
    <name evidence="2" type="ORF">E1294_10815</name>
</gene>
<protein>
    <submittedName>
        <fullName evidence="2">MFS transporter</fullName>
    </submittedName>
</protein>
<dbReference type="InterPro" id="IPR036259">
    <property type="entry name" value="MFS_trans_sf"/>
</dbReference>
<proteinExistence type="predicted"/>
<dbReference type="OrthoDB" id="9814237at2"/>
<dbReference type="SUPFAM" id="SSF103473">
    <property type="entry name" value="MFS general substrate transporter"/>
    <property type="match status" value="1"/>
</dbReference>
<dbReference type="EMBL" id="SMKP01000023">
    <property type="protein sequence ID" value="TDD22675.1"/>
    <property type="molecule type" value="Genomic_DNA"/>
</dbReference>
<accession>A0A4R4WY43</accession>
<feature type="transmembrane region" description="Helical" evidence="1">
    <location>
        <begin position="33"/>
        <end position="57"/>
    </location>
</feature>
<reference evidence="2 3" key="1">
    <citation type="submission" date="2019-03" db="EMBL/GenBank/DDBJ databases">
        <title>Draft genome sequences of novel Actinobacteria.</title>
        <authorList>
            <person name="Sahin N."/>
            <person name="Ay H."/>
            <person name="Saygin H."/>
        </authorList>
    </citation>
    <scope>NUCLEOTIDE SEQUENCE [LARGE SCALE GENOMIC DNA]</scope>
    <source>
        <strain evidence="2 3">KC712</strain>
    </source>
</reference>
<dbReference type="AlphaFoldDB" id="A0A4R4WY43"/>
<evidence type="ECO:0000313" key="3">
    <source>
        <dbReference type="Proteomes" id="UP000294543"/>
    </source>
</evidence>
<keyword evidence="3" id="KW-1185">Reference proteome</keyword>
<evidence type="ECO:0000313" key="2">
    <source>
        <dbReference type="EMBL" id="TDD22675.1"/>
    </source>
</evidence>
<evidence type="ECO:0000256" key="1">
    <source>
        <dbReference type="SAM" id="Phobius"/>
    </source>
</evidence>
<organism evidence="2 3">
    <name type="scientific">Nonomuraea diastatica</name>
    <dbReference type="NCBI Taxonomy" id="1848329"/>
    <lineage>
        <taxon>Bacteria</taxon>
        <taxon>Bacillati</taxon>
        <taxon>Actinomycetota</taxon>
        <taxon>Actinomycetes</taxon>
        <taxon>Streptosporangiales</taxon>
        <taxon>Streptosporangiaceae</taxon>
        <taxon>Nonomuraea</taxon>
    </lineage>
</organism>
<dbReference type="Proteomes" id="UP000294543">
    <property type="component" value="Unassembled WGS sequence"/>
</dbReference>
<name>A0A4R4WY43_9ACTN</name>
<sequence>MAVQGDSAVTGHFAAYTFVRPVLQNLSGIDERFVGPLLFGFGMAGIGGNFIAGVAIAKGLHRTVLAIAVTLAAVVLLCPGAGPVLRAR</sequence>
<dbReference type="RefSeq" id="WP_132507400.1">
    <property type="nucleotide sequence ID" value="NZ_SMKP01000023.1"/>
</dbReference>
<feature type="transmembrane region" description="Helical" evidence="1">
    <location>
        <begin position="64"/>
        <end position="85"/>
    </location>
</feature>
<keyword evidence="1" id="KW-1133">Transmembrane helix</keyword>
<keyword evidence="1" id="KW-0812">Transmembrane</keyword>